<dbReference type="Pfam" id="PF00931">
    <property type="entry name" value="NB-ARC"/>
    <property type="match status" value="1"/>
</dbReference>
<dbReference type="InterPro" id="IPR000157">
    <property type="entry name" value="TIR_dom"/>
</dbReference>
<dbReference type="InterPro" id="IPR044974">
    <property type="entry name" value="Disease_R_plants"/>
</dbReference>
<dbReference type="InterPro" id="IPR042197">
    <property type="entry name" value="Apaf_helical"/>
</dbReference>
<dbReference type="EMBL" id="CACVBM020001274">
    <property type="protein sequence ID" value="CAA7043066.1"/>
    <property type="molecule type" value="Genomic_DNA"/>
</dbReference>
<comment type="caution">
    <text evidence="3">The sequence shown here is derived from an EMBL/GenBank/DDBJ whole genome shotgun (WGS) entry which is preliminary data.</text>
</comment>
<evidence type="ECO:0000313" key="3">
    <source>
        <dbReference type="EMBL" id="CAA7043066.1"/>
    </source>
</evidence>
<evidence type="ECO:0000313" key="4">
    <source>
        <dbReference type="Proteomes" id="UP000467841"/>
    </source>
</evidence>
<dbReference type="OrthoDB" id="1049050at2759"/>
<sequence>MRYDVFLSFRGEKIRRTFLSHLVHSLDRKGIRSVTSTASNPSENQAVRESLVAVSIISNTFTSLDLWAEELARIIACKKKAVPVFLGVDPIDILRVLTLAEDSAGVNEPWRNTLETVKDWLDGHVTSNSGFNSNDWEDDSQLVDQITRFISDTVTQDSVSHRWFPGIDFLTSPWRDPRRNPSTAKQKLIKFSSDGSSSIGPLLPTNPSDEALINLSPDDSPTLPRLRRNPRQTTIKYSPSYVSPPRSPDFHRSSSNETMIDFSSNESPPTSSMLHRSDPSETIIEHSDPRDMKHRIEEMLSMLQLGDSATEVRTIGIYGTEGVGKTTLAKHVYEEISSQFQHHFFITNLSDQGSSLLEILASETLDTTTSFNGSSDVIEEIVGRKVLLIADSVDDITQLKSFAKQASLFGPGSRVMFITQDRSLLFQCGVKHIYQVGCPGYDEAVQLFSQFAFRQTKPVSGYESLSGRTVEVAGRIPLALKVLGSYLYGKDEDEWESTLRTLEESHNNYTREEVLKYIGADDFAPRTPTILELGENEKNPFPLYSFTLQ</sequence>
<dbReference type="PANTHER" id="PTHR11017">
    <property type="entry name" value="LEUCINE-RICH REPEAT-CONTAINING PROTEIN"/>
    <property type="match status" value="1"/>
</dbReference>
<dbReference type="GO" id="GO:0043531">
    <property type="term" value="F:ADP binding"/>
    <property type="evidence" value="ECO:0007669"/>
    <property type="project" value="InterPro"/>
</dbReference>
<dbReference type="PROSITE" id="PS50104">
    <property type="entry name" value="TIR"/>
    <property type="match status" value="1"/>
</dbReference>
<organism evidence="3 4">
    <name type="scientific">Microthlaspi erraticum</name>
    <dbReference type="NCBI Taxonomy" id="1685480"/>
    <lineage>
        <taxon>Eukaryota</taxon>
        <taxon>Viridiplantae</taxon>
        <taxon>Streptophyta</taxon>
        <taxon>Embryophyta</taxon>
        <taxon>Tracheophyta</taxon>
        <taxon>Spermatophyta</taxon>
        <taxon>Magnoliopsida</taxon>
        <taxon>eudicotyledons</taxon>
        <taxon>Gunneridae</taxon>
        <taxon>Pentapetalae</taxon>
        <taxon>rosids</taxon>
        <taxon>malvids</taxon>
        <taxon>Brassicales</taxon>
        <taxon>Brassicaceae</taxon>
        <taxon>Coluteocarpeae</taxon>
        <taxon>Microthlaspi</taxon>
    </lineage>
</organism>
<dbReference type="InterPro" id="IPR002182">
    <property type="entry name" value="NB-ARC"/>
</dbReference>
<evidence type="ECO:0000259" key="2">
    <source>
        <dbReference type="PROSITE" id="PS50104"/>
    </source>
</evidence>
<feature type="compositionally biased region" description="Basic and acidic residues" evidence="1">
    <location>
        <begin position="275"/>
        <end position="285"/>
    </location>
</feature>
<dbReference type="Gene3D" id="3.40.50.10140">
    <property type="entry name" value="Toll/interleukin-1 receptor homology (TIR) domain"/>
    <property type="match status" value="1"/>
</dbReference>
<dbReference type="PRINTS" id="PR00364">
    <property type="entry name" value="DISEASERSIST"/>
</dbReference>
<dbReference type="Proteomes" id="UP000467841">
    <property type="component" value="Unassembled WGS sequence"/>
</dbReference>
<feature type="compositionally biased region" description="Polar residues" evidence="1">
    <location>
        <begin position="255"/>
        <end position="274"/>
    </location>
</feature>
<dbReference type="GO" id="GO:0006952">
    <property type="term" value="P:defense response"/>
    <property type="evidence" value="ECO:0007669"/>
    <property type="project" value="InterPro"/>
</dbReference>
<reference evidence="3" key="1">
    <citation type="submission" date="2020-01" db="EMBL/GenBank/DDBJ databases">
        <authorList>
            <person name="Mishra B."/>
        </authorList>
    </citation>
    <scope>NUCLEOTIDE SEQUENCE [LARGE SCALE GENOMIC DNA]</scope>
</reference>
<dbReference type="SUPFAM" id="SSF52540">
    <property type="entry name" value="P-loop containing nucleoside triphosphate hydrolases"/>
    <property type="match status" value="1"/>
</dbReference>
<proteinExistence type="predicted"/>
<dbReference type="PANTHER" id="PTHR11017:SF564">
    <property type="entry name" value="DISEASE RESISTANCE PROTEIN (TIR-NBS CLASS)"/>
    <property type="match status" value="1"/>
</dbReference>
<dbReference type="InterPro" id="IPR027417">
    <property type="entry name" value="P-loop_NTPase"/>
</dbReference>
<dbReference type="Gene3D" id="1.10.8.430">
    <property type="entry name" value="Helical domain of apoptotic protease-activating factors"/>
    <property type="match status" value="1"/>
</dbReference>
<dbReference type="InterPro" id="IPR035897">
    <property type="entry name" value="Toll_tir_struct_dom_sf"/>
</dbReference>
<dbReference type="Pfam" id="PF01582">
    <property type="entry name" value="TIR"/>
    <property type="match status" value="1"/>
</dbReference>
<evidence type="ECO:0000256" key="1">
    <source>
        <dbReference type="SAM" id="MobiDB-lite"/>
    </source>
</evidence>
<feature type="domain" description="TIR" evidence="2">
    <location>
        <begin position="1"/>
        <end position="154"/>
    </location>
</feature>
<keyword evidence="4" id="KW-1185">Reference proteome</keyword>
<accession>A0A6D2JTB6</accession>
<dbReference type="SMART" id="SM00255">
    <property type="entry name" value="TIR"/>
    <property type="match status" value="1"/>
</dbReference>
<dbReference type="AlphaFoldDB" id="A0A6D2JTB6"/>
<dbReference type="GO" id="GO:0007165">
    <property type="term" value="P:signal transduction"/>
    <property type="evidence" value="ECO:0007669"/>
    <property type="project" value="InterPro"/>
</dbReference>
<feature type="region of interest" description="Disordered" evidence="1">
    <location>
        <begin position="190"/>
        <end position="285"/>
    </location>
</feature>
<name>A0A6D2JTB6_9BRAS</name>
<dbReference type="Gene3D" id="3.40.50.300">
    <property type="entry name" value="P-loop containing nucleotide triphosphate hydrolases"/>
    <property type="match status" value="1"/>
</dbReference>
<dbReference type="SUPFAM" id="SSF52200">
    <property type="entry name" value="Toll/Interleukin receptor TIR domain"/>
    <property type="match status" value="1"/>
</dbReference>
<protein>
    <recommendedName>
        <fullName evidence="2">TIR domain-containing protein</fullName>
    </recommendedName>
</protein>
<gene>
    <name evidence="3" type="ORF">MERR_LOCUS30301</name>
</gene>